<dbReference type="EMBL" id="CP102382">
    <property type="protein sequence ID" value="UUV20488.1"/>
    <property type="molecule type" value="Genomic_DNA"/>
</dbReference>
<reference evidence="2 3" key="1">
    <citation type="submission" date="2022-08" db="EMBL/GenBank/DDBJ databases">
        <title>Myroides zhujiangensis sp. nov., a novel bacterium isolated from sediment in the Pearl River Estuary.</title>
        <authorList>
            <person name="Cui L."/>
        </authorList>
    </citation>
    <scope>NUCLEOTIDE SEQUENCE [LARGE SCALE GENOMIC DNA]</scope>
    <source>
        <strain evidence="2 3">SCSIO 72103</strain>
    </source>
</reference>
<dbReference type="RefSeq" id="WP_257498389.1">
    <property type="nucleotide sequence ID" value="NZ_CP102382.1"/>
</dbReference>
<feature type="signal peptide" evidence="1">
    <location>
        <begin position="1"/>
        <end position="19"/>
    </location>
</feature>
<keyword evidence="1" id="KW-0732">Signal</keyword>
<feature type="chain" id="PRO_5047233636" evidence="1">
    <location>
        <begin position="20"/>
        <end position="254"/>
    </location>
</feature>
<accession>A0ABY5NPR7</accession>
<evidence type="ECO:0000313" key="2">
    <source>
        <dbReference type="EMBL" id="UUV20488.1"/>
    </source>
</evidence>
<dbReference type="Proteomes" id="UP001317001">
    <property type="component" value="Chromosome"/>
</dbReference>
<proteinExistence type="predicted"/>
<keyword evidence="3" id="KW-1185">Reference proteome</keyword>
<evidence type="ECO:0000313" key="3">
    <source>
        <dbReference type="Proteomes" id="UP001317001"/>
    </source>
</evidence>
<sequence length="254" mass="27157">MKKVYFTSALLLATLIVKAQTLTGVGTQTPKAALHIEPQNAVTPKSSAGLGIPVLDRFPAINPTNDQNAMLIFLRNTTDSNLEGFYYWDAATNSWEYIVDFKTIGLDTSKTIVSGNAFTPNNITGTGTDSRFIPLTIINSLDPSFSLTTNGGLKVGKTAKYYLIFTGGIYKTASNQASQYTTDILINGTVGTLTSVDSAPGGSIDGRSATFYIAAIVNLTKDDVLTIRTTRGSTTIPNTVSVNTPYTLTMINLD</sequence>
<organism evidence="2 3">
    <name type="scientific">Paenimyroides aestuarii</name>
    <dbReference type="NCBI Taxonomy" id="2968490"/>
    <lineage>
        <taxon>Bacteria</taxon>
        <taxon>Pseudomonadati</taxon>
        <taxon>Bacteroidota</taxon>
        <taxon>Flavobacteriia</taxon>
        <taxon>Flavobacteriales</taxon>
        <taxon>Flavobacteriaceae</taxon>
        <taxon>Paenimyroides</taxon>
    </lineage>
</organism>
<gene>
    <name evidence="2" type="ORF">NPX36_08925</name>
</gene>
<protein>
    <submittedName>
        <fullName evidence="2">Uncharacterized protein</fullName>
    </submittedName>
</protein>
<name>A0ABY5NPR7_9FLAO</name>
<evidence type="ECO:0000256" key="1">
    <source>
        <dbReference type="SAM" id="SignalP"/>
    </source>
</evidence>